<dbReference type="InterPro" id="IPR029044">
    <property type="entry name" value="Nucleotide-diphossugar_trans"/>
</dbReference>
<accession>A0A238KUE4</accession>
<dbReference type="GO" id="GO:0030247">
    <property type="term" value="F:polysaccharide binding"/>
    <property type="evidence" value="ECO:0007669"/>
    <property type="project" value="InterPro"/>
</dbReference>
<dbReference type="AlphaFoldDB" id="A0A238KUE4"/>
<dbReference type="Pfam" id="PF21374">
    <property type="entry name" value="WsaF_N"/>
    <property type="match status" value="1"/>
</dbReference>
<dbReference type="EMBL" id="FXYE01000002">
    <property type="protein sequence ID" value="SMX46419.1"/>
    <property type="molecule type" value="Genomic_DNA"/>
</dbReference>
<sequence length="754" mass="82744">MTDHILIILPVFQPNEIHFRAQLASIARQTHQAHSVLFVVADTVSNTLIDEAAKEAGLAYDIATPADRLDAVRAFEFGLATGAAQMPGTNLFALCDQDDIWHPDKLATSLSEMRAKNADLVHSDARVVDENGDLLHQSLFRMERRDKLPGLRGLLYRNNVTGMTVLMTRRVVEAALPFPPQDGVHFYHDLWLALVATVLSKVAFVDAQLVDYRQHAANAVGAITHAAENQKFGRVWLRRRAASYALAMYLARSLVLRLGHGAEEQTALKKLKPFLSPITIGPRFVADSALLALRGHASLARTALHFALIATGRSVWALKNAMSGGVEGALKEFDARVYALSPGPLPQAASPEIATPEPAANWAEKIDQRTKPKFTPVMTADAPVMNILVPTLNPAEIFAGIVTALDFGTGLAERGVPVRFIATDLPIAAPSASLEFILQRVQGSADRMRTSGRISIQCGCNDRRLVCHPQDRFFATAWWTAHQANHILQSGRFSQTRFHYLIQDFEPNFYPWGAEYAGAMESYAFDFHPIFNTSLLRDYFAEHGFTFAGPSTQVFRPSIDISRYADLPSKRRPDHKLIALYGRPEVARNMFPVAVDALSRFLRDSGLKRDDVSVVSVGLKHGDIELPGNIRLRSLGKLPWSDYPSFLSTVDLGLSLMYSPHPSHLPIEMAAAGANVVTNSFGPKDLSQLSPAIISGAPTAPALTAALKQAWAAPAPDASSRQIDLSPMGWTLDATVEQLASHLHEGWNYKRRCA</sequence>
<feature type="domain" description="WsaF C-terminal" evidence="2">
    <location>
        <begin position="577"/>
        <end position="708"/>
    </location>
</feature>
<gene>
    <name evidence="3" type="ORF">COL8621_03107</name>
</gene>
<dbReference type="Pfam" id="PF22772">
    <property type="entry name" value="WsaF_C"/>
    <property type="match status" value="1"/>
</dbReference>
<dbReference type="InterPro" id="IPR055050">
    <property type="entry name" value="WsaF_C"/>
</dbReference>
<dbReference type="Gene3D" id="3.40.50.2000">
    <property type="entry name" value="Glycogen Phosphorylase B"/>
    <property type="match status" value="1"/>
</dbReference>
<dbReference type="InterPro" id="IPR048510">
    <property type="entry name" value="WsaF_N"/>
</dbReference>
<organism evidence="3 4">
    <name type="scientific">Actibacterium lipolyticum</name>
    <dbReference type="NCBI Taxonomy" id="1524263"/>
    <lineage>
        <taxon>Bacteria</taxon>
        <taxon>Pseudomonadati</taxon>
        <taxon>Pseudomonadota</taxon>
        <taxon>Alphaproteobacteria</taxon>
        <taxon>Rhodobacterales</taxon>
        <taxon>Roseobacteraceae</taxon>
        <taxon>Actibacterium</taxon>
    </lineage>
</organism>
<dbReference type="Gene3D" id="3.40.50.11090">
    <property type="match status" value="1"/>
</dbReference>
<dbReference type="Gene3D" id="3.90.550.10">
    <property type="entry name" value="Spore Coat Polysaccharide Biosynthesis Protein SpsA, Chain A"/>
    <property type="match status" value="1"/>
</dbReference>
<dbReference type="RefSeq" id="WP_093968159.1">
    <property type="nucleotide sequence ID" value="NZ_FXYE01000002.1"/>
</dbReference>
<evidence type="ECO:0008006" key="5">
    <source>
        <dbReference type="Google" id="ProtNLM"/>
    </source>
</evidence>
<evidence type="ECO:0000259" key="1">
    <source>
        <dbReference type="Pfam" id="PF21374"/>
    </source>
</evidence>
<evidence type="ECO:0000259" key="2">
    <source>
        <dbReference type="Pfam" id="PF22772"/>
    </source>
</evidence>
<dbReference type="SUPFAM" id="SSF53756">
    <property type="entry name" value="UDP-Glycosyltransferase/glycogen phosphorylase"/>
    <property type="match status" value="1"/>
</dbReference>
<dbReference type="OrthoDB" id="9802649at2"/>
<protein>
    <recommendedName>
        <fullName evidence="5">Glycosyltransferase 2-like domain-containing protein</fullName>
    </recommendedName>
</protein>
<keyword evidence="4" id="KW-1185">Reference proteome</keyword>
<evidence type="ECO:0000313" key="4">
    <source>
        <dbReference type="Proteomes" id="UP000202922"/>
    </source>
</evidence>
<feature type="domain" description="WsaF N-terminal" evidence="1">
    <location>
        <begin position="385"/>
        <end position="532"/>
    </location>
</feature>
<proteinExistence type="predicted"/>
<dbReference type="Proteomes" id="UP000202922">
    <property type="component" value="Unassembled WGS sequence"/>
</dbReference>
<evidence type="ECO:0000313" key="3">
    <source>
        <dbReference type="EMBL" id="SMX46419.1"/>
    </source>
</evidence>
<name>A0A238KUE4_9RHOB</name>
<reference evidence="4" key="1">
    <citation type="submission" date="2017-05" db="EMBL/GenBank/DDBJ databases">
        <authorList>
            <person name="Rodrigo-Torres L."/>
            <person name="Arahal R. D."/>
            <person name="Lucena T."/>
        </authorList>
    </citation>
    <scope>NUCLEOTIDE SEQUENCE [LARGE SCALE GENOMIC DNA]</scope>
    <source>
        <strain evidence="4">CECT 8621</strain>
    </source>
</reference>
<dbReference type="SUPFAM" id="SSF53448">
    <property type="entry name" value="Nucleotide-diphospho-sugar transferases"/>
    <property type="match status" value="1"/>
</dbReference>